<dbReference type="Proteomes" id="UP000054564">
    <property type="component" value="Unassembled WGS sequence"/>
</dbReference>
<gene>
    <name evidence="1" type="ORF">PSTG_09097</name>
</gene>
<evidence type="ECO:0000313" key="2">
    <source>
        <dbReference type="Proteomes" id="UP000054564"/>
    </source>
</evidence>
<dbReference type="AlphaFoldDB" id="A0A0L0VEJ9"/>
<comment type="caution">
    <text evidence="1">The sequence shown here is derived from an EMBL/GenBank/DDBJ whole genome shotgun (WGS) entry which is preliminary data.</text>
</comment>
<reference evidence="2" key="1">
    <citation type="submission" date="2014-03" db="EMBL/GenBank/DDBJ databases">
        <title>The Genome Sequence of Puccinia striiformis f. sp. tritici PST-78.</title>
        <authorList>
            <consortium name="The Broad Institute Genome Sequencing Platform"/>
            <person name="Cuomo C."/>
            <person name="Hulbert S."/>
            <person name="Chen X."/>
            <person name="Walker B."/>
            <person name="Young S.K."/>
            <person name="Zeng Q."/>
            <person name="Gargeya S."/>
            <person name="Fitzgerald M."/>
            <person name="Haas B."/>
            <person name="Abouelleil A."/>
            <person name="Alvarado L."/>
            <person name="Arachchi H.M."/>
            <person name="Berlin A.M."/>
            <person name="Chapman S.B."/>
            <person name="Goldberg J."/>
            <person name="Griggs A."/>
            <person name="Gujja S."/>
            <person name="Hansen M."/>
            <person name="Howarth C."/>
            <person name="Imamovic A."/>
            <person name="Larimer J."/>
            <person name="McCowan C."/>
            <person name="Montmayeur A."/>
            <person name="Murphy C."/>
            <person name="Neiman D."/>
            <person name="Pearson M."/>
            <person name="Priest M."/>
            <person name="Roberts A."/>
            <person name="Saif S."/>
            <person name="Shea T."/>
            <person name="Sisk P."/>
            <person name="Sykes S."/>
            <person name="Wortman J."/>
            <person name="Nusbaum C."/>
            <person name="Birren B."/>
        </authorList>
    </citation>
    <scope>NUCLEOTIDE SEQUENCE [LARGE SCALE GENOMIC DNA]</scope>
    <source>
        <strain evidence="2">race PST-78</strain>
    </source>
</reference>
<accession>A0A0L0VEJ9</accession>
<dbReference type="EMBL" id="AJIL01000065">
    <property type="protein sequence ID" value="KNE97693.1"/>
    <property type="molecule type" value="Genomic_DNA"/>
</dbReference>
<organism evidence="1 2">
    <name type="scientific">Puccinia striiformis f. sp. tritici PST-78</name>
    <dbReference type="NCBI Taxonomy" id="1165861"/>
    <lineage>
        <taxon>Eukaryota</taxon>
        <taxon>Fungi</taxon>
        <taxon>Dikarya</taxon>
        <taxon>Basidiomycota</taxon>
        <taxon>Pucciniomycotina</taxon>
        <taxon>Pucciniomycetes</taxon>
        <taxon>Pucciniales</taxon>
        <taxon>Pucciniaceae</taxon>
        <taxon>Puccinia</taxon>
    </lineage>
</organism>
<evidence type="ECO:0000313" key="1">
    <source>
        <dbReference type="EMBL" id="KNE97693.1"/>
    </source>
</evidence>
<keyword evidence="2" id="KW-1185">Reference proteome</keyword>
<sequence length="94" mass="10168">MKALKASNARGKRCLLQAMILADPSQEIGFRGKPLCETETLRGCPPGSHQEACVRLAAFKVCKIKTSAHVLKAKAASKPKTLTATGRRRSCRFA</sequence>
<proteinExistence type="predicted"/>
<name>A0A0L0VEJ9_9BASI</name>
<protein>
    <submittedName>
        <fullName evidence="1">Uncharacterized protein</fullName>
    </submittedName>
</protein>